<keyword evidence="7" id="KW-0732">Signal</keyword>
<organism evidence="8 9">
    <name type="scientific">Candida verbasci</name>
    <dbReference type="NCBI Taxonomy" id="1227364"/>
    <lineage>
        <taxon>Eukaryota</taxon>
        <taxon>Fungi</taxon>
        <taxon>Dikarya</taxon>
        <taxon>Ascomycota</taxon>
        <taxon>Saccharomycotina</taxon>
        <taxon>Pichiomycetes</taxon>
        <taxon>Debaryomycetaceae</taxon>
        <taxon>Candida/Lodderomyces clade</taxon>
        <taxon>Candida</taxon>
    </lineage>
</organism>
<dbReference type="OrthoDB" id="448280at2759"/>
<keyword evidence="2 6" id="KW-0812">Transmembrane</keyword>
<dbReference type="GO" id="GO:0005886">
    <property type="term" value="C:plasma membrane"/>
    <property type="evidence" value="ECO:0007669"/>
    <property type="project" value="TreeGrafter"/>
</dbReference>
<feature type="chain" id="PRO_5040829927" evidence="7">
    <location>
        <begin position="19"/>
        <end position="514"/>
    </location>
</feature>
<dbReference type="Pfam" id="PF02535">
    <property type="entry name" value="Zip"/>
    <property type="match status" value="1"/>
</dbReference>
<feature type="transmembrane region" description="Helical" evidence="6">
    <location>
        <begin position="256"/>
        <end position="278"/>
    </location>
</feature>
<dbReference type="GO" id="GO:0005385">
    <property type="term" value="F:zinc ion transmembrane transporter activity"/>
    <property type="evidence" value="ECO:0007669"/>
    <property type="project" value="TreeGrafter"/>
</dbReference>
<reference evidence="8" key="1">
    <citation type="submission" date="2022-12" db="EMBL/GenBank/DDBJ databases">
        <authorList>
            <person name="Brejova B."/>
        </authorList>
    </citation>
    <scope>NUCLEOTIDE SEQUENCE</scope>
</reference>
<sequence>MLFINWLLIGAASANLSGRDDHDGDLVVTDCHFHGEQQYCIDWDGVEGEIQPVPSDAPDSYGGCHSHGNDTYCLYNNEEIQFIREVETHEDHEGEEEHVHEDDHDHEEEGHEHAEEGEVTDCHFHDEQQYCIDWNGEEGEIIPVLANAPNSYSGCHSHGNETFCTFNGEEVQFLRSGDATEVTTNDEGLDCHFHAGVEHCTGAGVENNERVCERVDRDYDIPLRIGFLFVILVTSSIGTFGPMIIKSLLKLSPHNFIIIILKQFGTGVIISTAFVHLITHANLMWSNSCLTIHYEATSQAITMAGIFLAFILEYIAHRLVDMRKPKQEAARSKLDEVEGETSDVSSDFSKHANSTNDKVSVMLLEAGIVFHSILIGITLAVTGDTYFITLFIVIVFHQFFEGLALGSRIIELDQCKLLTKLIMALVFALITPIGMAIGIGTLNKFNGNDPSTLIALGTLDSLSAGVLLWTGLVEMLSSDWLHGSLRTANWIKTSIAMIALIAGLILMSVLGKWA</sequence>
<evidence type="ECO:0000256" key="4">
    <source>
        <dbReference type="ARBA" id="ARBA00023136"/>
    </source>
</evidence>
<feature type="transmembrane region" description="Helical" evidence="6">
    <location>
        <begin position="298"/>
        <end position="316"/>
    </location>
</feature>
<feature type="signal peptide" evidence="7">
    <location>
        <begin position="1"/>
        <end position="18"/>
    </location>
</feature>
<comment type="caution">
    <text evidence="8">The sequence shown here is derived from an EMBL/GenBank/DDBJ whole genome shotgun (WGS) entry which is preliminary data.</text>
</comment>
<feature type="transmembrane region" description="Helical" evidence="6">
    <location>
        <begin position="221"/>
        <end position="244"/>
    </location>
</feature>
<feature type="transmembrane region" description="Helical" evidence="6">
    <location>
        <begin position="452"/>
        <end position="473"/>
    </location>
</feature>
<dbReference type="Proteomes" id="UP001152885">
    <property type="component" value="Unassembled WGS sequence"/>
</dbReference>
<feature type="transmembrane region" description="Helical" evidence="6">
    <location>
        <begin position="359"/>
        <end position="380"/>
    </location>
</feature>
<protein>
    <submittedName>
        <fullName evidence="8">Uncharacterized protein</fullName>
    </submittedName>
</protein>
<dbReference type="AlphaFoldDB" id="A0A9W4XBF3"/>
<feature type="region of interest" description="Disordered" evidence="5">
    <location>
        <begin position="89"/>
        <end position="118"/>
    </location>
</feature>
<dbReference type="PANTHER" id="PTHR11040">
    <property type="entry name" value="ZINC/IRON TRANSPORTER"/>
    <property type="match status" value="1"/>
</dbReference>
<name>A0A9W4XBF3_9ASCO</name>
<dbReference type="InterPro" id="IPR003689">
    <property type="entry name" value="ZIP"/>
</dbReference>
<evidence type="ECO:0000256" key="7">
    <source>
        <dbReference type="SAM" id="SignalP"/>
    </source>
</evidence>
<feature type="transmembrane region" description="Helical" evidence="6">
    <location>
        <begin position="386"/>
        <end position="405"/>
    </location>
</feature>
<evidence type="ECO:0000256" key="5">
    <source>
        <dbReference type="SAM" id="MobiDB-lite"/>
    </source>
</evidence>
<gene>
    <name evidence="8" type="ORF">CANVERA_P3917</name>
</gene>
<evidence type="ECO:0000313" key="8">
    <source>
        <dbReference type="EMBL" id="CAI5759404.1"/>
    </source>
</evidence>
<keyword evidence="4 6" id="KW-0472">Membrane</keyword>
<evidence type="ECO:0000256" key="2">
    <source>
        <dbReference type="ARBA" id="ARBA00022692"/>
    </source>
</evidence>
<evidence type="ECO:0000256" key="6">
    <source>
        <dbReference type="SAM" id="Phobius"/>
    </source>
</evidence>
<evidence type="ECO:0000256" key="1">
    <source>
        <dbReference type="ARBA" id="ARBA00004141"/>
    </source>
</evidence>
<dbReference type="EMBL" id="CANTUO010000004">
    <property type="protein sequence ID" value="CAI5759404.1"/>
    <property type="molecule type" value="Genomic_DNA"/>
</dbReference>
<dbReference type="PANTHER" id="PTHR11040:SF44">
    <property type="entry name" value="PROTEIN ZNTC-RELATED"/>
    <property type="match status" value="1"/>
</dbReference>
<feature type="transmembrane region" description="Helical" evidence="6">
    <location>
        <begin position="417"/>
        <end position="440"/>
    </location>
</feature>
<keyword evidence="3 6" id="KW-1133">Transmembrane helix</keyword>
<evidence type="ECO:0000256" key="3">
    <source>
        <dbReference type="ARBA" id="ARBA00022989"/>
    </source>
</evidence>
<proteinExistence type="predicted"/>
<feature type="transmembrane region" description="Helical" evidence="6">
    <location>
        <begin position="494"/>
        <end position="513"/>
    </location>
</feature>
<comment type="subcellular location">
    <subcellularLocation>
        <location evidence="1">Membrane</location>
        <topology evidence="1">Multi-pass membrane protein</topology>
    </subcellularLocation>
</comment>
<keyword evidence="9" id="KW-1185">Reference proteome</keyword>
<accession>A0A9W4XBF3</accession>
<evidence type="ECO:0000313" key="9">
    <source>
        <dbReference type="Proteomes" id="UP001152885"/>
    </source>
</evidence>